<dbReference type="Gene3D" id="2.60.120.380">
    <property type="match status" value="2"/>
</dbReference>
<protein>
    <submittedName>
        <fullName evidence="3">Serine proteinase, subtilase family</fullName>
    </submittedName>
</protein>
<dbReference type="SUPFAM" id="SSF81296">
    <property type="entry name" value="E set domains"/>
    <property type="match status" value="1"/>
</dbReference>
<dbReference type="InterPro" id="IPR013783">
    <property type="entry name" value="Ig-like_fold"/>
</dbReference>
<dbReference type="Pfam" id="PF04151">
    <property type="entry name" value="PPC"/>
    <property type="match status" value="2"/>
</dbReference>
<evidence type="ECO:0000259" key="2">
    <source>
        <dbReference type="Pfam" id="PF04151"/>
    </source>
</evidence>
<feature type="compositionally biased region" description="Basic and acidic residues" evidence="1">
    <location>
        <begin position="802"/>
        <end position="826"/>
    </location>
</feature>
<dbReference type="AlphaFoldDB" id="K5C734"/>
<feature type="region of interest" description="Disordered" evidence="1">
    <location>
        <begin position="796"/>
        <end position="848"/>
    </location>
</feature>
<feature type="domain" description="Peptidase C-terminal archaeal/bacterial" evidence="2">
    <location>
        <begin position="182"/>
        <end position="259"/>
    </location>
</feature>
<gene>
    <name evidence="3" type="ORF">RBSH_06073</name>
</gene>
<accession>K5C734</accession>
<name>K5C734_RHOBT</name>
<dbReference type="InterPro" id="IPR007280">
    <property type="entry name" value="Peptidase_C_arc/bac"/>
</dbReference>
<dbReference type="Gene3D" id="2.60.40.10">
    <property type="entry name" value="Immunoglobulins"/>
    <property type="match status" value="1"/>
</dbReference>
<evidence type="ECO:0000256" key="1">
    <source>
        <dbReference type="SAM" id="MobiDB-lite"/>
    </source>
</evidence>
<dbReference type="EMBL" id="AMCW01000174">
    <property type="protein sequence ID" value="EKJ98614.1"/>
    <property type="molecule type" value="Genomic_DNA"/>
</dbReference>
<dbReference type="Proteomes" id="UP000007993">
    <property type="component" value="Unassembled WGS sequence"/>
</dbReference>
<comment type="caution">
    <text evidence="3">The sequence shown here is derived from an EMBL/GenBank/DDBJ whole genome shotgun (WGS) entry which is preliminary data.</text>
</comment>
<dbReference type="PATRIC" id="fig|993517.3.peg.6578"/>
<evidence type="ECO:0000313" key="4">
    <source>
        <dbReference type="Proteomes" id="UP000007993"/>
    </source>
</evidence>
<evidence type="ECO:0000313" key="3">
    <source>
        <dbReference type="EMBL" id="EKJ98614.1"/>
    </source>
</evidence>
<proteinExistence type="predicted"/>
<organism evidence="3 4">
    <name type="scientific">Rhodopirellula baltica SH28</name>
    <dbReference type="NCBI Taxonomy" id="993517"/>
    <lineage>
        <taxon>Bacteria</taxon>
        <taxon>Pseudomonadati</taxon>
        <taxon>Planctomycetota</taxon>
        <taxon>Planctomycetia</taxon>
        <taxon>Pirellulales</taxon>
        <taxon>Pirellulaceae</taxon>
        <taxon>Rhodopirellula</taxon>
    </lineage>
</organism>
<dbReference type="InterPro" id="IPR014756">
    <property type="entry name" value="Ig_E-set"/>
</dbReference>
<feature type="compositionally biased region" description="Basic and acidic residues" evidence="1">
    <location>
        <begin position="839"/>
        <end position="848"/>
    </location>
</feature>
<feature type="domain" description="Peptidase C-terminal archaeal/bacterial" evidence="2">
    <location>
        <begin position="378"/>
        <end position="448"/>
    </location>
</feature>
<reference evidence="3 4" key="1">
    <citation type="journal article" date="2013" name="Mar. Genomics">
        <title>Expression of sulfatases in Rhodopirellula baltica and the diversity of sulfatases in the genus Rhodopirellula.</title>
        <authorList>
            <person name="Wegner C.E."/>
            <person name="Richter-Heitmann T."/>
            <person name="Klindworth A."/>
            <person name="Klockow C."/>
            <person name="Richter M."/>
            <person name="Achstetter T."/>
            <person name="Glockner F.O."/>
            <person name="Harder J."/>
        </authorList>
    </citation>
    <scope>NUCLEOTIDE SEQUENCE [LARGE SCALE GENOMIC DNA]</scope>
    <source>
        <strain evidence="3 4">SH28</strain>
    </source>
</reference>
<sequence length="848" mass="92265">MMSHDNLTACADRFSHRSTRWAKKPWASVSSASHAPAVKRCLLSIAAVVSATLVVGSASAAFPKITYMRPLGVVRGEESTITLYGSSLGDATQVLTDLPGLEILEVKPVDEKSVTVKLKANETLAPGLYPIRLVTKSGVTDLRLLGVGAMPIVNEVEPNNSFEEPQTIEMDRTIEGNVDREDVDCFKVHLEAGQKLTVEIEGIRLVQELRNRNIFDPAIAILNSDRFEVAVSDDSPLLQQDSLCSFTPEEAGEYTIVVRESSFLGASNVCGYRLHVGSYPRPVTVIPSGGVNGEVLQAKLIDVDGTVTDSSVQLPSEPVAQWPVTHQDDRGISPSPNWIRVSDAPIVTEVEPNEGQSQASPGQFPALLCGVIEEGDGYDWYSFECKKGDRVRVQLHARKTLRSPLDGVIHVFGPDGKTLKGSDDIGPNPDGLVDFDAAVDGAHFVRVYDHLRRGSPNHNYVIELSRREPSLGLTLKELRRDEAMVVPVPVGGHGAMVLTAQRNQFNEQFDAFVEGLPEGVTAQTFPMPAGRVEIPIVLHATKEAKLGGAFFEVGAVGKIGDREIRGDFNQHHKVVLGQNRREMFGYETEKAALAVCEAMPFSVEVVQPKTPILRRGSKDLVVRIKRDEGFEGNVSFRTLYNPPGIGVNNSKRIDKGQNEVVIPITANGSAAIGTWPMIMQVSYGTNRGTATMSTSPIMLEVEEPVFDFAFPKAAAEQGAETILAVGMTKRRDIEGDIEVRLVGIPNGVTCEEPQKKVELGSEAVQFELKVAADAKPGTHKTMVVQTLITRDGETMIQTDGTGEIRIDKPLPVKTDPPAEKKAEAKPKPKPAAKPLSRLEQLRKQKESK</sequence>